<feature type="DNA-binding region" description="H-T-H motif" evidence="2">
    <location>
        <begin position="40"/>
        <end position="59"/>
    </location>
</feature>
<dbReference type="Pfam" id="PF00440">
    <property type="entry name" value="TetR_N"/>
    <property type="match status" value="1"/>
</dbReference>
<dbReference type="EMBL" id="CP087164">
    <property type="protein sequence ID" value="UGS36018.1"/>
    <property type="molecule type" value="Genomic_DNA"/>
</dbReference>
<dbReference type="PANTHER" id="PTHR30055">
    <property type="entry name" value="HTH-TYPE TRANSCRIPTIONAL REGULATOR RUTR"/>
    <property type="match status" value="1"/>
</dbReference>
<dbReference type="Proteomes" id="UP001162834">
    <property type="component" value="Chromosome"/>
</dbReference>
<dbReference type="PRINTS" id="PR00455">
    <property type="entry name" value="HTHTETR"/>
</dbReference>
<dbReference type="PANTHER" id="PTHR30055:SF226">
    <property type="entry name" value="HTH-TYPE TRANSCRIPTIONAL REGULATOR PKSA"/>
    <property type="match status" value="1"/>
</dbReference>
<organism evidence="4 5">
    <name type="scientific">Capillimicrobium parvum</name>
    <dbReference type="NCBI Taxonomy" id="2884022"/>
    <lineage>
        <taxon>Bacteria</taxon>
        <taxon>Bacillati</taxon>
        <taxon>Actinomycetota</taxon>
        <taxon>Thermoleophilia</taxon>
        <taxon>Solirubrobacterales</taxon>
        <taxon>Capillimicrobiaceae</taxon>
        <taxon>Capillimicrobium</taxon>
    </lineage>
</organism>
<dbReference type="Gene3D" id="1.10.10.60">
    <property type="entry name" value="Homeodomain-like"/>
    <property type="match status" value="1"/>
</dbReference>
<protein>
    <recommendedName>
        <fullName evidence="3">HTH tetR-type domain-containing protein</fullName>
    </recommendedName>
</protein>
<evidence type="ECO:0000313" key="5">
    <source>
        <dbReference type="Proteomes" id="UP001162834"/>
    </source>
</evidence>
<sequence length="240" mass="25972">MRALTNLDAPSPGRGQSERRFAIAAEAIRLFEERGLDATTVDDIAAAAGISPRTFFRYFATKEAAAFPDHEARIAELRRRLGARRSSPEPIAAACEVSQGLALEYFSAYGLYRPRYHLVKEVPALRDYERLMDREYEVALDEHLAGELTGDAAPIVARLVAAAIVAGVNHTLEVWANQDEVDGAQLLERTFAQLRAAFPDDRSSAPASDGAPAEDLIVVVPASSALRGAIVEALRGARGD</sequence>
<dbReference type="GO" id="GO:0000976">
    <property type="term" value="F:transcription cis-regulatory region binding"/>
    <property type="evidence" value="ECO:0007669"/>
    <property type="project" value="TreeGrafter"/>
</dbReference>
<evidence type="ECO:0000259" key="3">
    <source>
        <dbReference type="PROSITE" id="PS50977"/>
    </source>
</evidence>
<dbReference type="Gene3D" id="1.10.357.10">
    <property type="entry name" value="Tetracycline Repressor, domain 2"/>
    <property type="match status" value="1"/>
</dbReference>
<accession>A0A9E6XX74</accession>
<dbReference type="InterPro" id="IPR001647">
    <property type="entry name" value="HTH_TetR"/>
</dbReference>
<dbReference type="SUPFAM" id="SSF46689">
    <property type="entry name" value="Homeodomain-like"/>
    <property type="match status" value="1"/>
</dbReference>
<dbReference type="InterPro" id="IPR041347">
    <property type="entry name" value="MftR_C"/>
</dbReference>
<reference evidence="4" key="1">
    <citation type="journal article" date="2022" name="Int. J. Syst. Evol. Microbiol.">
        <title>Pseudomonas aegrilactucae sp. nov. and Pseudomonas morbosilactucae sp. nov., pathogens causing bacterial rot of lettuce in Japan.</title>
        <authorList>
            <person name="Sawada H."/>
            <person name="Fujikawa T."/>
            <person name="Satou M."/>
        </authorList>
    </citation>
    <scope>NUCLEOTIDE SEQUENCE</scope>
    <source>
        <strain evidence="4">0166_1</strain>
    </source>
</reference>
<dbReference type="PROSITE" id="PS50977">
    <property type="entry name" value="HTH_TETR_2"/>
    <property type="match status" value="1"/>
</dbReference>
<dbReference type="InterPro" id="IPR050109">
    <property type="entry name" value="HTH-type_TetR-like_transc_reg"/>
</dbReference>
<gene>
    <name evidence="4" type="ORF">DSM104329_02415</name>
</gene>
<keyword evidence="5" id="KW-1185">Reference proteome</keyword>
<dbReference type="AlphaFoldDB" id="A0A9E6XX74"/>
<dbReference type="GO" id="GO:0003700">
    <property type="term" value="F:DNA-binding transcription factor activity"/>
    <property type="evidence" value="ECO:0007669"/>
    <property type="project" value="TreeGrafter"/>
</dbReference>
<dbReference type="Pfam" id="PF17754">
    <property type="entry name" value="TetR_C_14"/>
    <property type="match status" value="1"/>
</dbReference>
<keyword evidence="1 2" id="KW-0238">DNA-binding</keyword>
<evidence type="ECO:0000256" key="1">
    <source>
        <dbReference type="ARBA" id="ARBA00023125"/>
    </source>
</evidence>
<feature type="domain" description="HTH tetR-type" evidence="3">
    <location>
        <begin position="17"/>
        <end position="77"/>
    </location>
</feature>
<dbReference type="InterPro" id="IPR009057">
    <property type="entry name" value="Homeodomain-like_sf"/>
</dbReference>
<evidence type="ECO:0000256" key="2">
    <source>
        <dbReference type="PROSITE-ProRule" id="PRU00335"/>
    </source>
</evidence>
<dbReference type="KEGG" id="sbae:DSM104329_02415"/>
<name>A0A9E6XX74_9ACTN</name>
<proteinExistence type="predicted"/>
<evidence type="ECO:0000313" key="4">
    <source>
        <dbReference type="EMBL" id="UGS36018.1"/>
    </source>
</evidence>